<keyword evidence="3 5" id="KW-1133">Transmembrane helix</keyword>
<protein>
    <recommendedName>
        <fullName evidence="8">MAPEG superfamily protein</fullName>
    </recommendedName>
</protein>
<dbReference type="PANTHER" id="PTHR35371">
    <property type="entry name" value="INNER MEMBRANE PROTEIN"/>
    <property type="match status" value="1"/>
</dbReference>
<evidence type="ECO:0000313" key="6">
    <source>
        <dbReference type="EMBL" id="MBS8262251.1"/>
    </source>
</evidence>
<dbReference type="Proteomes" id="UP000705379">
    <property type="component" value="Unassembled WGS sequence"/>
</dbReference>
<dbReference type="Pfam" id="PF01124">
    <property type="entry name" value="MAPEG"/>
    <property type="match status" value="1"/>
</dbReference>
<evidence type="ECO:0000256" key="1">
    <source>
        <dbReference type="ARBA" id="ARBA00004370"/>
    </source>
</evidence>
<dbReference type="SUPFAM" id="SSF161084">
    <property type="entry name" value="MAPEG domain-like"/>
    <property type="match status" value="1"/>
</dbReference>
<organism evidence="6 7">
    <name type="scientific">Roseibium polysiphoniae</name>
    <dbReference type="NCBI Taxonomy" id="2571221"/>
    <lineage>
        <taxon>Bacteria</taxon>
        <taxon>Pseudomonadati</taxon>
        <taxon>Pseudomonadota</taxon>
        <taxon>Alphaproteobacteria</taxon>
        <taxon>Hyphomicrobiales</taxon>
        <taxon>Stappiaceae</taxon>
        <taxon>Roseibium</taxon>
    </lineage>
</organism>
<name>A0A944GV17_9HYPH</name>
<evidence type="ECO:0000256" key="2">
    <source>
        <dbReference type="ARBA" id="ARBA00022692"/>
    </source>
</evidence>
<dbReference type="InterPro" id="IPR023352">
    <property type="entry name" value="MAPEG-like_dom_sf"/>
</dbReference>
<evidence type="ECO:0000256" key="4">
    <source>
        <dbReference type="ARBA" id="ARBA00023136"/>
    </source>
</evidence>
<keyword evidence="4 5" id="KW-0472">Membrane</keyword>
<evidence type="ECO:0000313" key="7">
    <source>
        <dbReference type="Proteomes" id="UP000705379"/>
    </source>
</evidence>
<dbReference type="Gene3D" id="1.20.120.550">
    <property type="entry name" value="Membrane associated eicosanoid/glutathione metabolism-like domain"/>
    <property type="match status" value="1"/>
</dbReference>
<accession>A0A944GV17</accession>
<keyword evidence="2 5" id="KW-0812">Transmembrane</keyword>
<comment type="subcellular location">
    <subcellularLocation>
        <location evidence="1">Membrane</location>
    </subcellularLocation>
</comment>
<dbReference type="GO" id="GO:0016020">
    <property type="term" value="C:membrane"/>
    <property type="evidence" value="ECO:0007669"/>
    <property type="project" value="UniProtKB-SubCell"/>
</dbReference>
<dbReference type="AlphaFoldDB" id="A0A944GV17"/>
<dbReference type="EMBL" id="QTKU01000005">
    <property type="protein sequence ID" value="MBS8262251.1"/>
    <property type="molecule type" value="Genomic_DNA"/>
</dbReference>
<dbReference type="RefSeq" id="WP_213217536.1">
    <property type="nucleotide sequence ID" value="NZ_QTKU01000005.1"/>
</dbReference>
<feature type="transmembrane region" description="Helical" evidence="5">
    <location>
        <begin position="77"/>
        <end position="98"/>
    </location>
</feature>
<sequence length="126" mass="14074">MPLAIWCILIAAILPIATVFPAKLSKDFDNANPRNPDYWREGFRARANAAQANGFEALPFFAVAVIIGLWQGGSPDWIDRLAVLFIGLRMIYIFCYYMDRSGPRSLAWAASFLATIAIFTSPIWSV</sequence>
<reference evidence="6" key="1">
    <citation type="submission" date="2018-08" db="EMBL/GenBank/DDBJ databases">
        <authorList>
            <person name="Jin W."/>
            <person name="Wang H."/>
            <person name="Yang Y."/>
            <person name="Li M."/>
            <person name="Liu J."/>
        </authorList>
    </citation>
    <scope>NUCLEOTIDE SEQUENCE</scope>
    <source>
        <strain evidence="6">AESS21</strain>
    </source>
</reference>
<gene>
    <name evidence="6" type="ORF">DYI23_18630</name>
</gene>
<evidence type="ECO:0008006" key="8">
    <source>
        <dbReference type="Google" id="ProtNLM"/>
    </source>
</evidence>
<comment type="caution">
    <text evidence="6">The sequence shown here is derived from an EMBL/GenBank/DDBJ whole genome shotgun (WGS) entry which is preliminary data.</text>
</comment>
<feature type="transmembrane region" description="Helical" evidence="5">
    <location>
        <begin position="105"/>
        <end position="124"/>
    </location>
</feature>
<reference evidence="6" key="2">
    <citation type="journal article" date="2021" name="Microorganisms">
        <title>Bacterial Dimethylsulfoniopropionate Biosynthesis in the East China Sea.</title>
        <authorList>
            <person name="Liu J."/>
            <person name="Zhang Y."/>
            <person name="Liu J."/>
            <person name="Zhong H."/>
            <person name="Williams B.T."/>
            <person name="Zheng Y."/>
            <person name="Curson A.R.J."/>
            <person name="Sun C."/>
            <person name="Sun H."/>
            <person name="Song D."/>
            <person name="Wagner Mackenzie B."/>
            <person name="Bermejo Martinez A."/>
            <person name="Todd J.D."/>
            <person name="Zhang X.H."/>
        </authorList>
    </citation>
    <scope>NUCLEOTIDE SEQUENCE</scope>
    <source>
        <strain evidence="6">AESS21</strain>
    </source>
</reference>
<evidence type="ECO:0000256" key="5">
    <source>
        <dbReference type="SAM" id="Phobius"/>
    </source>
</evidence>
<evidence type="ECO:0000256" key="3">
    <source>
        <dbReference type="ARBA" id="ARBA00022989"/>
    </source>
</evidence>
<dbReference type="InterPro" id="IPR001129">
    <property type="entry name" value="Membr-assoc_MAPEG"/>
</dbReference>
<proteinExistence type="predicted"/>
<dbReference type="PANTHER" id="PTHR35371:SF1">
    <property type="entry name" value="BLR7753 PROTEIN"/>
    <property type="match status" value="1"/>
</dbReference>